<keyword evidence="4 11" id="KW-0808">Transferase</keyword>
<evidence type="ECO:0000313" key="12">
    <source>
        <dbReference type="EMBL" id="EFH09894.1"/>
    </source>
</evidence>
<dbReference type="InterPro" id="IPR029055">
    <property type="entry name" value="Ntn_hydrolases_N"/>
</dbReference>
<dbReference type="InterPro" id="IPR000101">
    <property type="entry name" value="GGT_peptidase"/>
</dbReference>
<comment type="similarity">
    <text evidence="3 11">Belongs to the gamma-glutamyltransferase family.</text>
</comment>
<keyword evidence="5 11" id="KW-0378">Hydrolase</keyword>
<feature type="binding site" evidence="10">
    <location>
        <begin position="432"/>
        <end position="433"/>
    </location>
    <ligand>
        <name>L-glutamate</name>
        <dbReference type="ChEBI" id="CHEBI:29985"/>
    </ligand>
</feature>
<evidence type="ECO:0000256" key="9">
    <source>
        <dbReference type="PIRSR" id="PIRSR600101-1"/>
    </source>
</evidence>
<gene>
    <name evidence="12" type="primary">ggt</name>
    <name evidence="12" type="ORF">HMPREF0731_3891</name>
</gene>
<dbReference type="PANTHER" id="PTHR43199:SF1">
    <property type="entry name" value="GLUTATHIONE HYDROLASE PROENZYME"/>
    <property type="match status" value="1"/>
</dbReference>
<dbReference type="InterPro" id="IPR051792">
    <property type="entry name" value="GGT_bact"/>
</dbReference>
<accession>D5RS29</accession>
<dbReference type="AlphaFoldDB" id="D5RS29"/>
<reference evidence="12 13" key="1">
    <citation type="submission" date="2010-04" db="EMBL/GenBank/DDBJ databases">
        <authorList>
            <person name="Qin X."/>
            <person name="Bachman B."/>
            <person name="Battles P."/>
            <person name="Bell A."/>
            <person name="Bess C."/>
            <person name="Bickham C."/>
            <person name="Chaboub L."/>
            <person name="Chen D."/>
            <person name="Coyle M."/>
            <person name="Deiros D.R."/>
            <person name="Dinh H."/>
            <person name="Forbes L."/>
            <person name="Fowler G."/>
            <person name="Francisco L."/>
            <person name="Fu Q."/>
            <person name="Gubbala S."/>
            <person name="Hale W."/>
            <person name="Han Y."/>
            <person name="Hemphill L."/>
            <person name="Highlander S.K."/>
            <person name="Hirani K."/>
            <person name="Hogues M."/>
            <person name="Jackson L."/>
            <person name="Jakkamsetti A."/>
            <person name="Javaid M."/>
            <person name="Jiang H."/>
            <person name="Korchina V."/>
            <person name="Kovar C."/>
            <person name="Lara F."/>
            <person name="Lee S."/>
            <person name="Mata R."/>
            <person name="Mathew T."/>
            <person name="Moen C."/>
            <person name="Morales K."/>
            <person name="Munidasa M."/>
            <person name="Nazareth L."/>
            <person name="Ngo R."/>
            <person name="Nguyen L."/>
            <person name="Okwuonu G."/>
            <person name="Ongeri F."/>
            <person name="Patil S."/>
            <person name="Petrosino J."/>
            <person name="Pham C."/>
            <person name="Pham P."/>
            <person name="Pu L.-L."/>
            <person name="Puazo M."/>
            <person name="Raj R."/>
            <person name="Reid J."/>
            <person name="Rouhana J."/>
            <person name="Saada N."/>
            <person name="Shang Y."/>
            <person name="Simmons D."/>
            <person name="Thornton R."/>
            <person name="Warren J."/>
            <person name="Weissenberger G."/>
            <person name="Zhang J."/>
            <person name="Zhang L."/>
            <person name="Zhou C."/>
            <person name="Zhu D."/>
            <person name="Muzny D."/>
            <person name="Worley K."/>
            <person name="Gibbs R."/>
        </authorList>
    </citation>
    <scope>NUCLEOTIDE SEQUENCE [LARGE SCALE GENOMIC DNA]</scope>
    <source>
        <strain evidence="12 13">ATCC 49957</strain>
    </source>
</reference>
<evidence type="ECO:0000256" key="10">
    <source>
        <dbReference type="PIRSR" id="PIRSR600101-2"/>
    </source>
</evidence>
<dbReference type="EC" id="3.4.19.13" evidence="11"/>
<comment type="pathway">
    <text evidence="11">Sulfur metabolism; glutathione metabolism.</text>
</comment>
<dbReference type="EMBL" id="ADVL01000724">
    <property type="protein sequence ID" value="EFH09894.1"/>
    <property type="molecule type" value="Genomic_DNA"/>
</dbReference>
<name>D5RS29_9PROT</name>
<dbReference type="EC" id="2.3.2.2" evidence="11"/>
<evidence type="ECO:0000256" key="1">
    <source>
        <dbReference type="ARBA" id="ARBA00001049"/>
    </source>
</evidence>
<proteinExistence type="inferred from homology"/>
<evidence type="ECO:0000256" key="6">
    <source>
        <dbReference type="ARBA" id="ARBA00023145"/>
    </source>
</evidence>
<dbReference type="Pfam" id="PF01019">
    <property type="entry name" value="G_glu_transpept"/>
    <property type="match status" value="1"/>
</dbReference>
<dbReference type="PRINTS" id="PR01210">
    <property type="entry name" value="GGTRANSPTASE"/>
</dbReference>
<dbReference type="GO" id="GO:0036374">
    <property type="term" value="F:glutathione hydrolase activity"/>
    <property type="evidence" value="ECO:0007669"/>
    <property type="project" value="UniProtKB-UniRule"/>
</dbReference>
<dbReference type="OrthoDB" id="9781342at2"/>
<dbReference type="Gene3D" id="1.10.246.130">
    <property type="match status" value="1"/>
</dbReference>
<comment type="caution">
    <text evidence="12">The sequence shown here is derived from an EMBL/GenBank/DDBJ whole genome shotgun (WGS) entry which is preliminary data.</text>
</comment>
<dbReference type="MEROPS" id="T03.001"/>
<evidence type="ECO:0000256" key="2">
    <source>
        <dbReference type="ARBA" id="ARBA00001089"/>
    </source>
</evidence>
<comment type="catalytic activity">
    <reaction evidence="2 11">
        <text>glutathione + H2O = L-cysteinylglycine + L-glutamate</text>
        <dbReference type="Rhea" id="RHEA:28807"/>
        <dbReference type="ChEBI" id="CHEBI:15377"/>
        <dbReference type="ChEBI" id="CHEBI:29985"/>
        <dbReference type="ChEBI" id="CHEBI:57925"/>
        <dbReference type="ChEBI" id="CHEBI:61694"/>
        <dbReference type="EC" id="3.4.19.13"/>
    </reaction>
</comment>
<dbReference type="GO" id="GO:0006751">
    <property type="term" value="P:glutathione catabolic process"/>
    <property type="evidence" value="ECO:0007669"/>
    <property type="project" value="UniProtKB-UniRule"/>
</dbReference>
<comment type="subunit">
    <text evidence="11">This enzyme consists of two polypeptide chains, which are synthesized in precursor form from a single polypeptide.</text>
</comment>
<feature type="binding site" evidence="10">
    <location>
        <begin position="389"/>
        <end position="391"/>
    </location>
    <ligand>
        <name>L-glutamate</name>
        <dbReference type="ChEBI" id="CHEBI:29985"/>
    </ligand>
</feature>
<dbReference type="Proteomes" id="UP000005324">
    <property type="component" value="Unassembled WGS sequence"/>
</dbReference>
<comment type="catalytic activity">
    <reaction evidence="1 11">
        <text>an S-substituted glutathione + H2O = an S-substituted L-cysteinylglycine + L-glutamate</text>
        <dbReference type="Rhea" id="RHEA:59468"/>
        <dbReference type="ChEBI" id="CHEBI:15377"/>
        <dbReference type="ChEBI" id="CHEBI:29985"/>
        <dbReference type="ChEBI" id="CHEBI:90779"/>
        <dbReference type="ChEBI" id="CHEBI:143103"/>
        <dbReference type="EC" id="3.4.19.13"/>
    </reaction>
</comment>
<evidence type="ECO:0000256" key="7">
    <source>
        <dbReference type="ARBA" id="ARBA00023315"/>
    </source>
</evidence>
<dbReference type="NCBIfam" id="TIGR00066">
    <property type="entry name" value="g_glut_trans"/>
    <property type="match status" value="1"/>
</dbReference>
<evidence type="ECO:0000256" key="3">
    <source>
        <dbReference type="ARBA" id="ARBA00009381"/>
    </source>
</evidence>
<dbReference type="Gene3D" id="3.60.20.40">
    <property type="match status" value="1"/>
</dbReference>
<dbReference type="RefSeq" id="WP_007002921.1">
    <property type="nucleotide sequence ID" value="NZ_GG770777.1"/>
</dbReference>
<comment type="catalytic activity">
    <reaction evidence="8 11">
        <text>an N-terminal (5-L-glutamyl)-[peptide] + an alpha-amino acid = 5-L-glutamyl amino acid + an N-terminal L-alpha-aminoacyl-[peptide]</text>
        <dbReference type="Rhea" id="RHEA:23904"/>
        <dbReference type="Rhea" id="RHEA-COMP:9780"/>
        <dbReference type="Rhea" id="RHEA-COMP:9795"/>
        <dbReference type="ChEBI" id="CHEBI:77644"/>
        <dbReference type="ChEBI" id="CHEBI:78597"/>
        <dbReference type="ChEBI" id="CHEBI:78599"/>
        <dbReference type="ChEBI" id="CHEBI:78608"/>
        <dbReference type="EC" id="2.3.2.2"/>
    </reaction>
</comment>
<evidence type="ECO:0000256" key="8">
    <source>
        <dbReference type="ARBA" id="ARBA00047417"/>
    </source>
</evidence>
<organism evidence="12 13">
    <name type="scientific">Pseudoroseomonas cervicalis ATCC 49957</name>
    <dbReference type="NCBI Taxonomy" id="525371"/>
    <lineage>
        <taxon>Bacteria</taxon>
        <taxon>Pseudomonadati</taxon>
        <taxon>Pseudomonadota</taxon>
        <taxon>Alphaproteobacteria</taxon>
        <taxon>Acetobacterales</taxon>
        <taxon>Roseomonadaceae</taxon>
        <taxon>Roseomonas</taxon>
    </lineage>
</organism>
<dbReference type="SUPFAM" id="SSF56235">
    <property type="entry name" value="N-terminal nucleophile aminohydrolases (Ntn hydrolases)"/>
    <property type="match status" value="1"/>
</dbReference>
<sequence length="568" mass="58786">MSDWKHRAGSPFAREKQPALASKGMVVTNHPVASAAGAEMLLAGGNAVDAAIAALFTLTVVEPMMVGPLGGGVAHLRLPDGRHVVLDGLSTAPAAARPDMYEPISDTLPDYQETAGRKNALGVLAMGVPGALAGWCRALAEHGSLPLEEVLRPAIRAAAEGFRATSYLVGAIADAAHELALDPGLAATFLPGGAPPAVGALIRQPELAESLRLIAKEGPAALYGGALGRALAAHMAASGGLITERDLAEYRVVERAPITGEYRGYQVMAPPPPSSAGVHVTQMLNVLEGYDLAALGSGSAATVHLLAEALKLAFADRGVATADPAFIRVPVERLTSKAYAAERRALLRQDRAQDWTPGIPPGEVLAESANTTHVTVADAAGTIVATTQTINSLFGARFTIPGTGLIANNYMFNFDPHPGKALSVAPGKRVFTSMAPTIVARDGKPCFALGLPGGLRIFGSAMQAVINLIDHDMDLQDAVEAPRIWTNGHTLELEPTIAATLDPALTALGHKVQRVKHIGGGMGAVRFHADGMIEGAACWRADGTPVGISGGLARPGVRFDPEVRAAKA</sequence>
<dbReference type="GO" id="GO:0103068">
    <property type="term" value="F:leukotriene C4 gamma-glutamyl transferase activity"/>
    <property type="evidence" value="ECO:0007669"/>
    <property type="project" value="UniProtKB-EC"/>
</dbReference>
<keyword evidence="6 11" id="KW-0865">Zymogen</keyword>
<feature type="active site" description="Nucleophile" evidence="9">
    <location>
        <position position="371"/>
    </location>
</feature>
<dbReference type="GO" id="GO:0006750">
    <property type="term" value="P:glutathione biosynthetic process"/>
    <property type="evidence" value="ECO:0007669"/>
    <property type="project" value="UniProtKB-KW"/>
</dbReference>
<evidence type="ECO:0000256" key="11">
    <source>
        <dbReference type="RuleBase" id="RU368036"/>
    </source>
</evidence>
<feature type="binding site" evidence="10">
    <location>
        <position position="454"/>
    </location>
    <ligand>
        <name>L-glutamate</name>
        <dbReference type="ChEBI" id="CHEBI:29985"/>
    </ligand>
</feature>
<evidence type="ECO:0000256" key="5">
    <source>
        <dbReference type="ARBA" id="ARBA00022801"/>
    </source>
</evidence>
<dbReference type="InterPro" id="IPR043137">
    <property type="entry name" value="GGT_ssub_C"/>
</dbReference>
<keyword evidence="7 11" id="KW-0012">Acyltransferase</keyword>
<evidence type="ECO:0000256" key="4">
    <source>
        <dbReference type="ARBA" id="ARBA00022679"/>
    </source>
</evidence>
<dbReference type="PANTHER" id="PTHR43199">
    <property type="entry name" value="GLUTATHIONE HYDROLASE"/>
    <property type="match status" value="1"/>
</dbReference>
<protein>
    <recommendedName>
        <fullName evidence="11">Glutathione hydrolase proenzyme</fullName>
        <ecNumber evidence="11">2.3.2.2</ecNumber>
        <ecNumber evidence="11">3.4.19.13</ecNumber>
    </recommendedName>
    <component>
        <recommendedName>
            <fullName evidence="11">Glutathione hydrolase large chain</fullName>
        </recommendedName>
    </component>
    <component>
        <recommendedName>
            <fullName evidence="11">Glutathione hydrolase small chain</fullName>
        </recommendedName>
    </component>
</protein>
<evidence type="ECO:0000313" key="13">
    <source>
        <dbReference type="Proteomes" id="UP000005324"/>
    </source>
</evidence>
<keyword evidence="13" id="KW-1185">Reference proteome</keyword>
<dbReference type="HOGENOM" id="CLU_014813_0_3_5"/>
<dbReference type="UniPathway" id="UPA00204"/>
<dbReference type="InterPro" id="IPR043138">
    <property type="entry name" value="GGT_lsub"/>
</dbReference>
<keyword evidence="11" id="KW-0317">Glutathione biosynthesis</keyword>
<comment type="PTM">
    <text evidence="11">Cleaved by autocatalysis into a large and a small subunit.</text>
</comment>